<dbReference type="SMART" id="SM00608">
    <property type="entry name" value="ACR"/>
    <property type="match status" value="1"/>
</dbReference>
<dbReference type="GO" id="GO:0006508">
    <property type="term" value="P:proteolysis"/>
    <property type="evidence" value="ECO:0007669"/>
    <property type="project" value="InterPro"/>
</dbReference>
<sequence>MLAGHSIRSPPLDQANRLESVLIHTPSHFVADRSAFDITFRIHGQEEEFKLALERNKDLLAHSPQIQYLDTTGLVRRTESFGGEEDKVFKGAVWARSAHQGWKKVGWTRVYMLRDGEEPLLEGTFSVLTRHYEVRVLPASAESTDISASEARMAVYHSSRTDLRRDAVELTNPSRCAADQLIPEYLTGLMGNGEHASHGAFALESRQLTQDPGDLINSIGSTAGCPTSKRVALVGIAADCTYTASFGTTEDLRRSLITMVNTASEVFERNFNISLALHNLTLSDANCPSSASNSVPWNIGCSGGDMNWRLQQFSSWRSSLGDSQNAYWTLMTGCPSGSQVGISWMGQLCNSRSGANVVARTSNQWQVFAHESGHTFGAVHDCERSTCPSSQCCPLSSSTCDADAQYIMNPYSVSSQTEFSPCTVGNICSRLGSRNTRTSCLLSDTSNIPTITAAVAMGQPVDSELVLYAMTRQDLAAPTANLHHPTSTCPTDRYAPDGQTCGNSSGLFCANGECTNRDIQCQALLGTNRTGVSSCNSDTCTLSCSVDWNGSGVCMTMNRAVQDGTPCGDGLCQSGRCRGESGNSSSSWVDQHRALVIGLSAGIGGALVLAVVVGIIFRCCCRRQKPGATKVSPPPYSPPRANYRYG</sequence>
<dbReference type="OrthoDB" id="5951731at2759"/>
<dbReference type="AlphaFoldDB" id="A0A5N6ZFB0"/>
<keyword evidence="6" id="KW-1185">Reference proteome</keyword>
<evidence type="ECO:0000256" key="1">
    <source>
        <dbReference type="PROSITE-ProRule" id="PRU00276"/>
    </source>
</evidence>
<feature type="region of interest" description="Disordered" evidence="2">
    <location>
        <begin position="626"/>
        <end position="646"/>
    </location>
</feature>
<evidence type="ECO:0000256" key="3">
    <source>
        <dbReference type="SAM" id="Phobius"/>
    </source>
</evidence>
<keyword evidence="3" id="KW-1133">Transmembrane helix</keyword>
<dbReference type="PANTHER" id="PTHR11905:SF222">
    <property type="entry name" value="ADAM FAMILY OF METALLOPROTEASE ADM-A (AFU_ORTHOLOGUE AFUA_6G14420)"/>
    <property type="match status" value="1"/>
</dbReference>
<dbReference type="InterPro" id="IPR034028">
    <property type="entry name" value="ZnMc_ADAM_fungal"/>
</dbReference>
<accession>A0A5N6ZFB0</accession>
<feature type="transmembrane region" description="Helical" evidence="3">
    <location>
        <begin position="594"/>
        <end position="617"/>
    </location>
</feature>
<keyword evidence="1" id="KW-0862">Zinc</keyword>
<feature type="active site" evidence="1">
    <location>
        <position position="371"/>
    </location>
</feature>
<dbReference type="Proteomes" id="UP000327118">
    <property type="component" value="Unassembled WGS sequence"/>
</dbReference>
<reference evidence="6" key="1">
    <citation type="submission" date="2019-04" db="EMBL/GenBank/DDBJ databases">
        <title>Friends and foes A comparative genomics studyof 23 Aspergillus species from section Flavi.</title>
        <authorList>
            <consortium name="DOE Joint Genome Institute"/>
            <person name="Kjaerbolling I."/>
            <person name="Vesth T."/>
            <person name="Frisvad J.C."/>
            <person name="Nybo J.L."/>
            <person name="Theobald S."/>
            <person name="Kildgaard S."/>
            <person name="Isbrandt T."/>
            <person name="Kuo A."/>
            <person name="Sato A."/>
            <person name="Lyhne E.K."/>
            <person name="Kogle M.E."/>
            <person name="Wiebenga A."/>
            <person name="Kun R.S."/>
            <person name="Lubbers R.J."/>
            <person name="Makela M.R."/>
            <person name="Barry K."/>
            <person name="Chovatia M."/>
            <person name="Clum A."/>
            <person name="Daum C."/>
            <person name="Haridas S."/>
            <person name="He G."/>
            <person name="LaButti K."/>
            <person name="Lipzen A."/>
            <person name="Mondo S."/>
            <person name="Riley R."/>
            <person name="Salamov A."/>
            <person name="Simmons B.A."/>
            <person name="Magnuson J.K."/>
            <person name="Henrissat B."/>
            <person name="Mortensen U.H."/>
            <person name="Larsen T.O."/>
            <person name="Devries R.P."/>
            <person name="Grigoriev I.V."/>
            <person name="Machida M."/>
            <person name="Baker S.E."/>
            <person name="Andersen M.R."/>
        </authorList>
    </citation>
    <scope>NUCLEOTIDE SEQUENCE [LARGE SCALE GENOMIC DNA]</scope>
    <source>
        <strain evidence="6">CBS 553.77</strain>
    </source>
</reference>
<gene>
    <name evidence="5" type="ORF">BDV28DRAFT_145577</name>
</gene>
<dbReference type="GO" id="GO:0046872">
    <property type="term" value="F:metal ion binding"/>
    <property type="evidence" value="ECO:0007669"/>
    <property type="project" value="UniProtKB-KW"/>
</dbReference>
<feature type="binding site" evidence="1">
    <location>
        <position position="370"/>
    </location>
    <ligand>
        <name>Zn(2+)</name>
        <dbReference type="ChEBI" id="CHEBI:29105"/>
        <note>catalytic</note>
    </ligand>
</feature>
<keyword evidence="3" id="KW-0472">Membrane</keyword>
<name>A0A5N6ZFB0_9EURO</name>
<dbReference type="PANTHER" id="PTHR11905">
    <property type="entry name" value="ADAM A DISINTEGRIN AND METALLOPROTEASE DOMAIN"/>
    <property type="match status" value="1"/>
</dbReference>
<protein>
    <submittedName>
        <fullName evidence="5">Metallo-peptidase family M12-domain-containing protein</fullName>
    </submittedName>
</protein>
<organism evidence="5 6">
    <name type="scientific">Aspergillus coremiiformis</name>
    <dbReference type="NCBI Taxonomy" id="138285"/>
    <lineage>
        <taxon>Eukaryota</taxon>
        <taxon>Fungi</taxon>
        <taxon>Dikarya</taxon>
        <taxon>Ascomycota</taxon>
        <taxon>Pezizomycotina</taxon>
        <taxon>Eurotiomycetes</taxon>
        <taxon>Eurotiomycetidae</taxon>
        <taxon>Eurotiales</taxon>
        <taxon>Aspergillaceae</taxon>
        <taxon>Aspergillus</taxon>
        <taxon>Aspergillus subgen. Circumdati</taxon>
    </lineage>
</organism>
<dbReference type="Gene3D" id="3.40.1620.60">
    <property type="match status" value="1"/>
</dbReference>
<evidence type="ECO:0000313" key="6">
    <source>
        <dbReference type="Proteomes" id="UP000327118"/>
    </source>
</evidence>
<dbReference type="GO" id="GO:0004222">
    <property type="term" value="F:metalloendopeptidase activity"/>
    <property type="evidence" value="ECO:0007669"/>
    <property type="project" value="InterPro"/>
</dbReference>
<evidence type="ECO:0000313" key="5">
    <source>
        <dbReference type="EMBL" id="KAE8356078.1"/>
    </source>
</evidence>
<dbReference type="EMBL" id="ML739043">
    <property type="protein sequence ID" value="KAE8356078.1"/>
    <property type="molecule type" value="Genomic_DNA"/>
</dbReference>
<evidence type="ECO:0000259" key="4">
    <source>
        <dbReference type="PROSITE" id="PS50215"/>
    </source>
</evidence>
<dbReference type="Gene3D" id="3.40.390.10">
    <property type="entry name" value="Collagenase (Catalytic Domain)"/>
    <property type="match status" value="1"/>
</dbReference>
<dbReference type="InterPro" id="IPR024079">
    <property type="entry name" value="MetalloPept_cat_dom_sf"/>
</dbReference>
<evidence type="ECO:0000256" key="2">
    <source>
        <dbReference type="SAM" id="MobiDB-lite"/>
    </source>
</evidence>
<feature type="binding site" evidence="1">
    <location>
        <position position="380"/>
    </location>
    <ligand>
        <name>Zn(2+)</name>
        <dbReference type="ChEBI" id="CHEBI:29105"/>
        <note>catalytic</note>
    </ligand>
</feature>
<feature type="binding site" evidence="1">
    <location>
        <position position="374"/>
    </location>
    <ligand>
        <name>Zn(2+)</name>
        <dbReference type="ChEBI" id="CHEBI:29105"/>
        <note>catalytic</note>
    </ligand>
</feature>
<keyword evidence="1" id="KW-0479">Metal-binding</keyword>
<dbReference type="PROSITE" id="PS50215">
    <property type="entry name" value="ADAM_MEPRO"/>
    <property type="match status" value="1"/>
</dbReference>
<comment type="caution">
    <text evidence="1">Lacks conserved residue(s) required for the propagation of feature annotation.</text>
</comment>
<dbReference type="InterPro" id="IPR001590">
    <property type="entry name" value="Peptidase_M12B"/>
</dbReference>
<dbReference type="Pfam" id="PF13583">
    <property type="entry name" value="Reprolysin_4"/>
    <property type="match status" value="1"/>
</dbReference>
<dbReference type="CDD" id="cd04271">
    <property type="entry name" value="ZnMc_ADAM_fungal"/>
    <property type="match status" value="1"/>
</dbReference>
<keyword evidence="3" id="KW-0812">Transmembrane</keyword>
<feature type="domain" description="Peptidase M12B" evidence="4">
    <location>
        <begin position="229"/>
        <end position="427"/>
    </location>
</feature>
<dbReference type="SUPFAM" id="SSF55486">
    <property type="entry name" value="Metalloproteases ('zincins'), catalytic domain"/>
    <property type="match status" value="1"/>
</dbReference>
<proteinExistence type="predicted"/>
<dbReference type="InterPro" id="IPR006586">
    <property type="entry name" value="ADAM_Cys-rich"/>
</dbReference>